<proteinExistence type="inferred from homology"/>
<evidence type="ECO:0000259" key="2">
    <source>
        <dbReference type="Pfam" id="PF12697"/>
    </source>
</evidence>
<dbReference type="SUPFAM" id="SSF53474">
    <property type="entry name" value="alpha/beta-Hydrolases"/>
    <property type="match status" value="1"/>
</dbReference>
<keyword evidence="4" id="KW-1185">Reference proteome</keyword>
<reference evidence="3 4" key="1">
    <citation type="submission" date="2020-05" db="EMBL/GenBank/DDBJ databases">
        <title>Draft genome sequence of Mycobacterium hippocampi DL, isolated from European seabass, Dicentrarchus labrax, reared in fish farms.</title>
        <authorList>
            <person name="Stathopoulou P."/>
            <person name="Asimakis E."/>
            <person name="Tzokas K."/>
            <person name="Batargias C."/>
            <person name="Tsiamis G."/>
        </authorList>
    </citation>
    <scope>NUCLEOTIDE SEQUENCE [LARGE SCALE GENOMIC DNA]</scope>
    <source>
        <strain evidence="3 4">DL</strain>
    </source>
</reference>
<keyword evidence="3" id="KW-0378">Hydrolase</keyword>
<name>A0A850PUP3_9MYCO</name>
<dbReference type="PANTHER" id="PTHR43039">
    <property type="entry name" value="ESTERASE-RELATED"/>
    <property type="match status" value="1"/>
</dbReference>
<feature type="domain" description="AB hydrolase-1" evidence="2">
    <location>
        <begin position="22"/>
        <end position="255"/>
    </location>
</feature>
<dbReference type="GO" id="GO:0016787">
    <property type="term" value="F:hydrolase activity"/>
    <property type="evidence" value="ECO:0007669"/>
    <property type="project" value="UniProtKB-KW"/>
</dbReference>
<dbReference type="EMBL" id="JABFYL010000041">
    <property type="protein sequence ID" value="NVN52173.1"/>
    <property type="molecule type" value="Genomic_DNA"/>
</dbReference>
<dbReference type="InterPro" id="IPR000073">
    <property type="entry name" value="AB_hydrolase_1"/>
</dbReference>
<evidence type="ECO:0000313" key="4">
    <source>
        <dbReference type="Proteomes" id="UP000570517"/>
    </source>
</evidence>
<dbReference type="Gene3D" id="3.40.50.1820">
    <property type="entry name" value="alpha/beta hydrolase"/>
    <property type="match status" value="1"/>
</dbReference>
<sequence>MDVHARNNVTIVGAPGAPVLMLAHGFGCDQNLWWPVADLLQSEFQLVLLDHVGCGASDPSAWDADKYSSLSGYAQDIVEIARELDLRDVVYVGHSVAAMMGVLAVIADPSRFAKLIMLTPSPRYIDDGDYRGGFSRADIDELLESMEMNYLGWSHAIAPVIMGNTERPDLSRKLEAAFCRTDPACARIFARATFLSDNRGDLAQVSVPTLVIECAQDAIAPQGVGQFVRDHIPGSRLVTLDASGHCPHVSDPGPTALAIAEFARAS</sequence>
<gene>
    <name evidence="3" type="ORF">HLY00_840</name>
</gene>
<dbReference type="InterPro" id="IPR029058">
    <property type="entry name" value="AB_hydrolase_fold"/>
</dbReference>
<organism evidence="3 4">
    <name type="scientific">Mycolicibacterium hippocampi</name>
    <dbReference type="NCBI Taxonomy" id="659824"/>
    <lineage>
        <taxon>Bacteria</taxon>
        <taxon>Bacillati</taxon>
        <taxon>Actinomycetota</taxon>
        <taxon>Actinomycetes</taxon>
        <taxon>Mycobacteriales</taxon>
        <taxon>Mycobacteriaceae</taxon>
        <taxon>Mycolicibacterium</taxon>
    </lineage>
</organism>
<protein>
    <submittedName>
        <fullName evidence="3">Alpha/beta fold hydrolase</fullName>
    </submittedName>
</protein>
<dbReference type="Proteomes" id="UP000570517">
    <property type="component" value="Unassembled WGS sequence"/>
</dbReference>
<dbReference type="AlphaFoldDB" id="A0A850PUP3"/>
<accession>A0A850PUP3</accession>
<evidence type="ECO:0000256" key="1">
    <source>
        <dbReference type="ARBA" id="ARBA00008645"/>
    </source>
</evidence>
<comment type="caution">
    <text evidence="3">The sequence shown here is derived from an EMBL/GenBank/DDBJ whole genome shotgun (WGS) entry which is preliminary data.</text>
</comment>
<dbReference type="RefSeq" id="WP_178360454.1">
    <property type="nucleotide sequence ID" value="NZ_JABFYL010000041.1"/>
</dbReference>
<dbReference type="Pfam" id="PF12697">
    <property type="entry name" value="Abhydrolase_6"/>
    <property type="match status" value="1"/>
</dbReference>
<comment type="similarity">
    <text evidence="1">Belongs to the AB hydrolase superfamily.</text>
</comment>
<evidence type="ECO:0000313" key="3">
    <source>
        <dbReference type="EMBL" id="NVN52173.1"/>
    </source>
</evidence>